<gene>
    <name evidence="2" type="ORF">LCGC14_2598920</name>
</gene>
<sequence>MFRFRRVIIFHVTAIAGGWLIANLVLGHFAPLLDALAGIP</sequence>
<organism evidence="2">
    <name type="scientific">marine sediment metagenome</name>
    <dbReference type="NCBI Taxonomy" id="412755"/>
    <lineage>
        <taxon>unclassified sequences</taxon>
        <taxon>metagenomes</taxon>
        <taxon>ecological metagenomes</taxon>
    </lineage>
</organism>
<protein>
    <submittedName>
        <fullName evidence="2">Uncharacterized protein</fullName>
    </submittedName>
</protein>
<reference evidence="2" key="1">
    <citation type="journal article" date="2015" name="Nature">
        <title>Complex archaea that bridge the gap between prokaryotes and eukaryotes.</title>
        <authorList>
            <person name="Spang A."/>
            <person name="Saw J.H."/>
            <person name="Jorgensen S.L."/>
            <person name="Zaremba-Niedzwiedzka K."/>
            <person name="Martijn J."/>
            <person name="Lind A.E."/>
            <person name="van Eijk R."/>
            <person name="Schleper C."/>
            <person name="Guy L."/>
            <person name="Ettema T.J."/>
        </authorList>
    </citation>
    <scope>NUCLEOTIDE SEQUENCE</scope>
</reference>
<dbReference type="AlphaFoldDB" id="A0A0F9D207"/>
<keyword evidence="1" id="KW-1133">Transmembrane helix</keyword>
<comment type="caution">
    <text evidence="2">The sequence shown here is derived from an EMBL/GenBank/DDBJ whole genome shotgun (WGS) entry which is preliminary data.</text>
</comment>
<accession>A0A0F9D207</accession>
<keyword evidence="1" id="KW-0812">Transmembrane</keyword>
<evidence type="ECO:0000313" key="2">
    <source>
        <dbReference type="EMBL" id="KKL06148.1"/>
    </source>
</evidence>
<keyword evidence="1" id="KW-0472">Membrane</keyword>
<feature type="transmembrane region" description="Helical" evidence="1">
    <location>
        <begin position="7"/>
        <end position="30"/>
    </location>
</feature>
<dbReference type="EMBL" id="LAZR01043826">
    <property type="protein sequence ID" value="KKL06148.1"/>
    <property type="molecule type" value="Genomic_DNA"/>
</dbReference>
<evidence type="ECO:0000256" key="1">
    <source>
        <dbReference type="SAM" id="Phobius"/>
    </source>
</evidence>
<name>A0A0F9D207_9ZZZZ</name>
<proteinExistence type="predicted"/>